<dbReference type="Proteomes" id="UP000245609">
    <property type="component" value="Unassembled WGS sequence"/>
</dbReference>
<dbReference type="SUPFAM" id="SSF54277">
    <property type="entry name" value="CAD &amp; PB1 domains"/>
    <property type="match status" value="1"/>
</dbReference>
<accession>A0A2T9YEZ8</accession>
<evidence type="ECO:0008006" key="3">
    <source>
        <dbReference type="Google" id="ProtNLM"/>
    </source>
</evidence>
<evidence type="ECO:0000313" key="1">
    <source>
        <dbReference type="EMBL" id="PVU90879.1"/>
    </source>
</evidence>
<comment type="caution">
    <text evidence="1">The sequence shown here is derived from an EMBL/GenBank/DDBJ whole genome shotgun (WGS) entry which is preliminary data.</text>
</comment>
<proteinExistence type="predicted"/>
<organism evidence="1 2">
    <name type="scientific">Smittium megazygosporum</name>
    <dbReference type="NCBI Taxonomy" id="133381"/>
    <lineage>
        <taxon>Eukaryota</taxon>
        <taxon>Fungi</taxon>
        <taxon>Fungi incertae sedis</taxon>
        <taxon>Zoopagomycota</taxon>
        <taxon>Kickxellomycotina</taxon>
        <taxon>Harpellomycetes</taxon>
        <taxon>Harpellales</taxon>
        <taxon>Legeriomycetaceae</taxon>
        <taxon>Smittium</taxon>
    </lineage>
</organism>
<reference evidence="1 2" key="1">
    <citation type="journal article" date="2018" name="MBio">
        <title>Comparative Genomics Reveals the Core Gene Toolbox for the Fungus-Insect Symbiosis.</title>
        <authorList>
            <person name="Wang Y."/>
            <person name="Stata M."/>
            <person name="Wang W."/>
            <person name="Stajich J.E."/>
            <person name="White M.M."/>
            <person name="Moncalvo J.M."/>
        </authorList>
    </citation>
    <scope>NUCLEOTIDE SEQUENCE [LARGE SCALE GENOMIC DNA]</scope>
    <source>
        <strain evidence="1 2">SC-DP-2</strain>
    </source>
</reference>
<evidence type="ECO:0000313" key="2">
    <source>
        <dbReference type="Proteomes" id="UP000245609"/>
    </source>
</evidence>
<gene>
    <name evidence="1" type="ORF">BB560_006170</name>
</gene>
<dbReference type="AlphaFoldDB" id="A0A2T9YEZ8"/>
<dbReference type="Gene3D" id="3.10.20.90">
    <property type="entry name" value="Phosphatidylinositol 3-kinase Catalytic Subunit, Chain A, domain 1"/>
    <property type="match status" value="1"/>
</dbReference>
<protein>
    <recommendedName>
        <fullName evidence="3">Ubiquitin-like domain-containing protein</fullName>
    </recommendedName>
</protein>
<keyword evidence="2" id="KW-1185">Reference proteome</keyword>
<dbReference type="OrthoDB" id="548867at2759"/>
<name>A0A2T9YEZ8_9FUNG</name>
<dbReference type="EMBL" id="MBFS01002920">
    <property type="protein sequence ID" value="PVU90879.1"/>
    <property type="molecule type" value="Genomic_DNA"/>
</dbReference>
<feature type="non-terminal residue" evidence="1">
    <location>
        <position position="1"/>
    </location>
</feature>
<feature type="non-terminal residue" evidence="1">
    <location>
        <position position="86"/>
    </location>
</feature>
<sequence>AQVKVKVNCQGDIVVFKLPITCPLNSLIQRIESKLFTSDFETKSFKLFARVAYNNKIGKPIDTQLTNDSELYHALSSAINDKLFIS</sequence>